<evidence type="ECO:0000313" key="2">
    <source>
        <dbReference type="EMBL" id="HEM67012.1"/>
    </source>
</evidence>
<proteinExistence type="predicted"/>
<dbReference type="PANTHER" id="PTHR22572">
    <property type="entry name" value="SUGAR-1-PHOSPHATE GUANYL TRANSFERASE"/>
    <property type="match status" value="1"/>
</dbReference>
<dbReference type="SUPFAM" id="SSF53448">
    <property type="entry name" value="Nucleotide-diphospho-sugar transferases"/>
    <property type="match status" value="1"/>
</dbReference>
<name>A0A7J2U497_9CREN</name>
<organism evidence="2">
    <name type="scientific">Ignisphaera aggregans</name>
    <dbReference type="NCBI Taxonomy" id="334771"/>
    <lineage>
        <taxon>Archaea</taxon>
        <taxon>Thermoproteota</taxon>
        <taxon>Thermoprotei</taxon>
        <taxon>Desulfurococcales</taxon>
        <taxon>Desulfurococcaceae</taxon>
        <taxon>Ignisphaera</taxon>
    </lineage>
</organism>
<sequence>MASHRADLCNISVVILAGGEGTRFKPYTDIVPKPMIPIGIEERPILEHIICWLKRFCISNFVLLVGYRWKQIRNYFGDGSHHGVYIKYSLDDEVYQGTGGALLKAYKTRAIIGGTVLVWYGDILAPINVENLVSFHKGESADATLVVSNKYQVPVGVAKIDNTGNVIELSEKPWLELYVTIGVLAFETHVLKYVEDSLGSAFDIMGDLVPWMIRKGYKVKAFIHRDLWYDVGSLERYVKIDYEKIKHFLCESM</sequence>
<protein>
    <submittedName>
        <fullName evidence="2">Nucleotidyltransferase family protein</fullName>
    </submittedName>
</protein>
<dbReference type="AlphaFoldDB" id="A0A7J2U497"/>
<dbReference type="Gene3D" id="3.90.550.10">
    <property type="entry name" value="Spore Coat Polysaccharide Biosynthesis Protein SpsA, Chain A"/>
    <property type="match status" value="1"/>
</dbReference>
<dbReference type="InterPro" id="IPR029044">
    <property type="entry name" value="Nucleotide-diphossugar_trans"/>
</dbReference>
<dbReference type="InterPro" id="IPR050486">
    <property type="entry name" value="Mannose-1P_guanyltransferase"/>
</dbReference>
<comment type="caution">
    <text evidence="2">The sequence shown here is derived from an EMBL/GenBank/DDBJ whole genome shotgun (WGS) entry which is preliminary data.</text>
</comment>
<dbReference type="InterPro" id="IPR005835">
    <property type="entry name" value="NTP_transferase_dom"/>
</dbReference>
<evidence type="ECO:0000259" key="1">
    <source>
        <dbReference type="Pfam" id="PF00483"/>
    </source>
</evidence>
<accession>A0A7J2U497</accession>
<gene>
    <name evidence="2" type="ORF">ENO26_05545</name>
</gene>
<feature type="domain" description="Nucleotidyl transferase" evidence="1">
    <location>
        <begin position="13"/>
        <end position="241"/>
    </location>
</feature>
<dbReference type="EMBL" id="DSEU01000040">
    <property type="protein sequence ID" value="HEM67012.1"/>
    <property type="molecule type" value="Genomic_DNA"/>
</dbReference>
<dbReference type="CDD" id="cd04181">
    <property type="entry name" value="NTP_transferase"/>
    <property type="match status" value="1"/>
</dbReference>
<dbReference type="GO" id="GO:0016740">
    <property type="term" value="F:transferase activity"/>
    <property type="evidence" value="ECO:0007669"/>
    <property type="project" value="UniProtKB-KW"/>
</dbReference>
<reference evidence="2" key="1">
    <citation type="journal article" date="2020" name="mSystems">
        <title>Genome- and Community-Level Interaction Insights into Carbon Utilization and Element Cycling Functions of Hydrothermarchaeota in Hydrothermal Sediment.</title>
        <authorList>
            <person name="Zhou Z."/>
            <person name="Liu Y."/>
            <person name="Xu W."/>
            <person name="Pan J."/>
            <person name="Luo Z.H."/>
            <person name="Li M."/>
        </authorList>
    </citation>
    <scope>NUCLEOTIDE SEQUENCE [LARGE SCALE GENOMIC DNA]</scope>
    <source>
        <strain evidence="2">SpSt-125</strain>
    </source>
</reference>
<keyword evidence="2" id="KW-0808">Transferase</keyword>
<dbReference type="Pfam" id="PF00483">
    <property type="entry name" value="NTP_transferase"/>
    <property type="match status" value="1"/>
</dbReference>